<keyword evidence="1" id="KW-0472">Membrane</keyword>
<feature type="transmembrane region" description="Helical" evidence="1">
    <location>
        <begin position="77"/>
        <end position="103"/>
    </location>
</feature>
<keyword evidence="1" id="KW-0812">Transmembrane</keyword>
<feature type="transmembrane region" description="Helical" evidence="1">
    <location>
        <begin position="45"/>
        <end position="65"/>
    </location>
</feature>
<accession>A0A8D8AVK2</accession>
<organism evidence="2">
    <name type="scientific">Culex pipiens</name>
    <name type="common">House mosquito</name>
    <dbReference type="NCBI Taxonomy" id="7175"/>
    <lineage>
        <taxon>Eukaryota</taxon>
        <taxon>Metazoa</taxon>
        <taxon>Ecdysozoa</taxon>
        <taxon>Arthropoda</taxon>
        <taxon>Hexapoda</taxon>
        <taxon>Insecta</taxon>
        <taxon>Pterygota</taxon>
        <taxon>Neoptera</taxon>
        <taxon>Endopterygota</taxon>
        <taxon>Diptera</taxon>
        <taxon>Nematocera</taxon>
        <taxon>Culicoidea</taxon>
        <taxon>Culicidae</taxon>
        <taxon>Culicinae</taxon>
        <taxon>Culicini</taxon>
        <taxon>Culex</taxon>
        <taxon>Culex</taxon>
    </lineage>
</organism>
<keyword evidence="1" id="KW-1133">Transmembrane helix</keyword>
<feature type="transmembrane region" description="Helical" evidence="1">
    <location>
        <begin position="115"/>
        <end position="136"/>
    </location>
</feature>
<dbReference type="AlphaFoldDB" id="A0A8D8AVK2"/>
<name>A0A8D8AVK2_CULPI</name>
<sequence length="172" mass="18590">MVSHEGFRILGYVYAILGTLGSFFEAIQGALMIGAEHVNETVQYASLPGSLIALVFFVILLVGIWQSHLTLVKIYRVFLIVTNVAAICCICIGLVVLIGLMIFTDEQMELGGLAVFGLLVLLAVLIGLYLLFLWIVNGVIAAIQNESTGTNGAVLYKPDANIKPNNPYYAPV</sequence>
<proteinExistence type="predicted"/>
<protein>
    <submittedName>
        <fullName evidence="2">(northern house mosquito) hypothetical protein</fullName>
    </submittedName>
</protein>
<evidence type="ECO:0000256" key="1">
    <source>
        <dbReference type="SAM" id="Phobius"/>
    </source>
</evidence>
<feature type="transmembrane region" description="Helical" evidence="1">
    <location>
        <begin position="12"/>
        <end position="33"/>
    </location>
</feature>
<dbReference type="EMBL" id="HBUE01050879">
    <property type="protein sequence ID" value="CAG6464327.1"/>
    <property type="molecule type" value="Transcribed_RNA"/>
</dbReference>
<evidence type="ECO:0000313" key="2">
    <source>
        <dbReference type="EMBL" id="CAG6464326.1"/>
    </source>
</evidence>
<dbReference type="EMBL" id="HBUE01050878">
    <property type="protein sequence ID" value="CAG6464326.1"/>
    <property type="molecule type" value="Transcribed_RNA"/>
</dbReference>
<reference evidence="2" key="1">
    <citation type="submission" date="2021-05" db="EMBL/GenBank/DDBJ databases">
        <authorList>
            <person name="Alioto T."/>
            <person name="Alioto T."/>
            <person name="Gomez Garrido J."/>
        </authorList>
    </citation>
    <scope>NUCLEOTIDE SEQUENCE</scope>
</reference>